<feature type="transmembrane region" description="Helical" evidence="1">
    <location>
        <begin position="151"/>
        <end position="171"/>
    </location>
</feature>
<feature type="transmembrane region" description="Helical" evidence="1">
    <location>
        <begin position="402"/>
        <end position="419"/>
    </location>
</feature>
<evidence type="ECO:0000256" key="1">
    <source>
        <dbReference type="SAM" id="Phobius"/>
    </source>
</evidence>
<dbReference type="EMBL" id="FOBI01000008">
    <property type="protein sequence ID" value="SEL24930.1"/>
    <property type="molecule type" value="Genomic_DNA"/>
</dbReference>
<gene>
    <name evidence="2" type="ORF">SAMN05216262_10835</name>
</gene>
<evidence type="ECO:0000313" key="3">
    <source>
        <dbReference type="Proteomes" id="UP000199297"/>
    </source>
</evidence>
<dbReference type="RefSeq" id="WP_085285067.1">
    <property type="nucleotide sequence ID" value="NZ_FOBI01000008.1"/>
</dbReference>
<feature type="transmembrane region" description="Helical" evidence="1">
    <location>
        <begin position="51"/>
        <end position="75"/>
    </location>
</feature>
<name>A0A1H7NMZ0_9GAMM</name>
<feature type="transmembrane region" description="Helical" evidence="1">
    <location>
        <begin position="250"/>
        <end position="273"/>
    </location>
</feature>
<keyword evidence="3" id="KW-1185">Reference proteome</keyword>
<accession>A0A1H7NMZ0</accession>
<feature type="transmembrane region" description="Helical" evidence="1">
    <location>
        <begin position="20"/>
        <end position="39"/>
    </location>
</feature>
<feature type="transmembrane region" description="Helical" evidence="1">
    <location>
        <begin position="318"/>
        <end position="339"/>
    </location>
</feature>
<organism evidence="2 3">
    <name type="scientific">Colwellia chukchiensis</name>
    <dbReference type="NCBI Taxonomy" id="641665"/>
    <lineage>
        <taxon>Bacteria</taxon>
        <taxon>Pseudomonadati</taxon>
        <taxon>Pseudomonadota</taxon>
        <taxon>Gammaproteobacteria</taxon>
        <taxon>Alteromonadales</taxon>
        <taxon>Colwelliaceae</taxon>
        <taxon>Colwellia</taxon>
    </lineage>
</organism>
<keyword evidence="1" id="KW-1133">Transmembrane helix</keyword>
<evidence type="ECO:0000313" key="2">
    <source>
        <dbReference type="EMBL" id="SEL24930.1"/>
    </source>
</evidence>
<feature type="transmembrane region" description="Helical" evidence="1">
    <location>
        <begin position="285"/>
        <end position="302"/>
    </location>
</feature>
<feature type="transmembrane region" description="Helical" evidence="1">
    <location>
        <begin position="191"/>
        <end position="213"/>
    </location>
</feature>
<dbReference type="AlphaFoldDB" id="A0A1H7NMZ0"/>
<proteinExistence type="predicted"/>
<feature type="transmembrane region" description="Helical" evidence="1">
    <location>
        <begin position="114"/>
        <end position="139"/>
    </location>
</feature>
<feature type="transmembrane region" description="Helical" evidence="1">
    <location>
        <begin position="225"/>
        <end position="244"/>
    </location>
</feature>
<keyword evidence="1" id="KW-0812">Transmembrane</keyword>
<dbReference type="OrthoDB" id="5295665at2"/>
<keyword evidence="1" id="KW-0472">Membrane</keyword>
<feature type="transmembrane region" description="Helical" evidence="1">
    <location>
        <begin position="378"/>
        <end position="396"/>
    </location>
</feature>
<evidence type="ECO:0008006" key="4">
    <source>
        <dbReference type="Google" id="ProtNLM"/>
    </source>
</evidence>
<dbReference type="Proteomes" id="UP000199297">
    <property type="component" value="Unassembled WGS sequence"/>
</dbReference>
<dbReference type="STRING" id="641665.GCA_002104455_03569"/>
<protein>
    <recommendedName>
        <fullName evidence="4">NnrS protein</fullName>
    </recommendedName>
</protein>
<sequence>MNSTNLSFSALPPINVPFRHFISACVFLMLAALVILVSGEESWLSRWQPSMLAIIHLFTLGFVSMVMMGAIYQFLPVIGGVGIPNVRLIANICHSLHVLGSLALASSFVLPNAIVRWLALITLAMAWGLYVVAVANVLIKKLSQGHTIIGLRLALLSLVFVLILGLLFVANNTGLFASYFIFLQDKNYTDIHALFGGFGWAGLLIISVSLQIIPMFHVTPNFPKLQAKYLPSLLFLLLLALFALPPSSQAGQLLIVSILLVFSVFNLSYLRLFRQRKRKVADTSIKFWQFAGVSFLVLVLFYCSPDKWLVPVLVEKKSFLLAAVFLYFYLISIIEAMLLKIIPFLTYTHLQNLCLTNFNVMAHLPNMQQLLLKSHGRWLFILHVLCCALLLLTIVFPKFYVLLALAVMAEFSWLLFLILRSLHHYQACLSSLENSENC</sequence>
<reference evidence="3" key="1">
    <citation type="submission" date="2016-10" db="EMBL/GenBank/DDBJ databases">
        <authorList>
            <person name="Varghese N."/>
            <person name="Submissions S."/>
        </authorList>
    </citation>
    <scope>NUCLEOTIDE SEQUENCE [LARGE SCALE GENOMIC DNA]</scope>
    <source>
        <strain evidence="3">CGMCC 1.9127</strain>
    </source>
</reference>